<evidence type="ECO:0000256" key="1">
    <source>
        <dbReference type="ARBA" id="ARBA00004141"/>
    </source>
</evidence>
<dbReference type="EMBL" id="RBID01000011">
    <property type="protein sequence ID" value="RKQ61441.1"/>
    <property type="molecule type" value="Genomic_DNA"/>
</dbReference>
<keyword evidence="3 5" id="KW-1133">Transmembrane helix</keyword>
<dbReference type="Pfam" id="PF10136">
    <property type="entry name" value="SpecificRecomb"/>
    <property type="match status" value="1"/>
</dbReference>
<feature type="transmembrane region" description="Helical" evidence="5">
    <location>
        <begin position="341"/>
        <end position="364"/>
    </location>
</feature>
<reference evidence="6 7" key="1">
    <citation type="submission" date="2018-10" db="EMBL/GenBank/DDBJ databases">
        <title>Genomic Encyclopedia of Type Strains, Phase IV (KMG-IV): sequencing the most valuable type-strain genomes for metagenomic binning, comparative biology and taxonomic classification.</title>
        <authorList>
            <person name="Goeker M."/>
        </authorList>
    </citation>
    <scope>NUCLEOTIDE SEQUENCE [LARGE SCALE GENOMIC DNA]</scope>
    <source>
        <strain evidence="6 7">DSM 3303</strain>
    </source>
</reference>
<feature type="transmembrane region" description="Helical" evidence="5">
    <location>
        <begin position="480"/>
        <end position="501"/>
    </location>
</feature>
<dbReference type="PIRSF" id="PIRSF015380">
    <property type="entry name" value="Site-sp_rcmb"/>
    <property type="match status" value="1"/>
</dbReference>
<evidence type="ECO:0000256" key="4">
    <source>
        <dbReference type="ARBA" id="ARBA00023136"/>
    </source>
</evidence>
<evidence type="ECO:0000313" key="7">
    <source>
        <dbReference type="Proteomes" id="UP000279384"/>
    </source>
</evidence>
<keyword evidence="4 5" id="KW-0472">Membrane</keyword>
<dbReference type="AlphaFoldDB" id="A0A495BKL9"/>
<feature type="transmembrane region" description="Helical" evidence="5">
    <location>
        <begin position="547"/>
        <end position="567"/>
    </location>
</feature>
<dbReference type="Gene3D" id="1.20.1080.10">
    <property type="entry name" value="Glycerol uptake facilitator protein"/>
    <property type="match status" value="1"/>
</dbReference>
<organism evidence="6 7">
    <name type="scientific">Vogesella indigofera</name>
    <name type="common">Pseudomonas indigofera</name>
    <dbReference type="NCBI Taxonomy" id="45465"/>
    <lineage>
        <taxon>Bacteria</taxon>
        <taxon>Pseudomonadati</taxon>
        <taxon>Pseudomonadota</taxon>
        <taxon>Betaproteobacteria</taxon>
        <taxon>Neisseriales</taxon>
        <taxon>Chromobacteriaceae</taxon>
        <taxon>Vogesella</taxon>
    </lineage>
</organism>
<dbReference type="InterPro" id="IPR023271">
    <property type="entry name" value="Aquaporin-like"/>
</dbReference>
<feature type="transmembrane region" description="Helical" evidence="5">
    <location>
        <begin position="431"/>
        <end position="449"/>
    </location>
</feature>
<gene>
    <name evidence="6" type="ORF">C8E02_1216</name>
</gene>
<comment type="subcellular location">
    <subcellularLocation>
        <location evidence="1">Membrane</location>
        <topology evidence="1">Multi-pass membrane protein</topology>
    </subcellularLocation>
</comment>
<evidence type="ECO:0000313" key="6">
    <source>
        <dbReference type="EMBL" id="RKQ61441.1"/>
    </source>
</evidence>
<evidence type="ECO:0000256" key="2">
    <source>
        <dbReference type="ARBA" id="ARBA00022692"/>
    </source>
</evidence>
<dbReference type="GO" id="GO:0016020">
    <property type="term" value="C:membrane"/>
    <property type="evidence" value="ECO:0007669"/>
    <property type="project" value="UniProtKB-SubCell"/>
</dbReference>
<keyword evidence="2 5" id="KW-0812">Transmembrane</keyword>
<evidence type="ECO:0000256" key="3">
    <source>
        <dbReference type="ARBA" id="ARBA00022989"/>
    </source>
</evidence>
<protein>
    <submittedName>
        <fullName evidence="6">Site-specific recombinase</fullName>
    </submittedName>
</protein>
<feature type="transmembrane region" description="Helical" evidence="5">
    <location>
        <begin position="595"/>
        <end position="622"/>
    </location>
</feature>
<dbReference type="Proteomes" id="UP000279384">
    <property type="component" value="Unassembled WGS sequence"/>
</dbReference>
<name>A0A495BKL9_VOGIN</name>
<proteinExistence type="predicted"/>
<evidence type="ECO:0000256" key="5">
    <source>
        <dbReference type="SAM" id="Phobius"/>
    </source>
</evidence>
<sequence>MDQILSQLANRHSDAPPVPYLARLVAQVRPEDAGDFVQATSNLRALTYLLSRHASYRAGLRQALIDLLGSTRQVQLYTDTGTLSNETFSQALRRRIGERLLPPARSGAHLADQFGVIFCQREDYRWVAALSQEVWQELWQALAWDEERQIVANPTRLQLLEAVQVLTARITAIGLEPELVKTYPDIERFESPFLHLSAEAQRYVESARAAMVDETCPDEDDRQMLVLLEQCEDVIARLRKAAANRGVSVSLTYHVTRLRQHIQRLRTLLALLDPERSPARDATLFHLLAELVRAENRKYSLRDVFASNTELLARQVTEHAGRHGEHYIAENRSQWLAMGKAAMGAGVIVGFMALFKLLIATLHLPLIWEALAFGLNYSLGFMLVHVLHFTIATKQPAMTAARIAAAIHEAGGKADMAELAELVVKVMRTQFVAILGNVLLAIPVAWAIAESWLWLAGTPVIDQGKAAHLLQDLHPLSSLALFHAAIAGVYLFLSGLIAGYYDNKAIYRQIPQRLAAVPWLNRLLGEVRTRRFAHYVEHNLGGLAGNFYFGMFLGVTGTIGFLLGLPLDIRHITFSSAYLSYAAVTYDYALPLATVLWSVVGVALIGMTNLLVSFSLALWVALRSRKLRGSDALPLLPAVFKRFLRGPKAFFIPPRERAEEPEEATPPV</sequence>
<comment type="caution">
    <text evidence="6">The sequence shown here is derived from an EMBL/GenBank/DDBJ whole genome shotgun (WGS) entry which is preliminary data.</text>
</comment>
<feature type="transmembrane region" description="Helical" evidence="5">
    <location>
        <begin position="370"/>
        <end position="392"/>
    </location>
</feature>
<dbReference type="InterPro" id="IPR011385">
    <property type="entry name" value="Site-sp_rcmbase"/>
</dbReference>
<accession>A0A495BKL9</accession>
<dbReference type="RefSeq" id="WP_120810020.1">
    <property type="nucleotide sequence ID" value="NZ_RBID01000011.1"/>
</dbReference>